<evidence type="ECO:0000313" key="2">
    <source>
        <dbReference type="Proteomes" id="UP001589818"/>
    </source>
</evidence>
<dbReference type="EMBL" id="JBHLVF010000041">
    <property type="protein sequence ID" value="MFC0395187.1"/>
    <property type="molecule type" value="Genomic_DNA"/>
</dbReference>
<dbReference type="Proteomes" id="UP001589818">
    <property type="component" value="Unassembled WGS sequence"/>
</dbReference>
<gene>
    <name evidence="1" type="ORF">ACFFJ8_27950</name>
</gene>
<sequence>MNVNRLKPLKRRQLDQQSKRLTKLSDDVTQILKKIVITLLIAVVISQLAMQSGVIRRWVTGVDRLEGTPFQ</sequence>
<proteinExistence type="predicted"/>
<name>A0ABV6JH16_9BACL</name>
<organism evidence="1 2">
    <name type="scientific">Paenibacillus mendelii</name>
    <dbReference type="NCBI Taxonomy" id="206163"/>
    <lineage>
        <taxon>Bacteria</taxon>
        <taxon>Bacillati</taxon>
        <taxon>Bacillota</taxon>
        <taxon>Bacilli</taxon>
        <taxon>Bacillales</taxon>
        <taxon>Paenibacillaceae</taxon>
        <taxon>Paenibacillus</taxon>
    </lineage>
</organism>
<protein>
    <submittedName>
        <fullName evidence="1">Uncharacterized protein</fullName>
    </submittedName>
</protein>
<reference evidence="1 2" key="1">
    <citation type="submission" date="2024-09" db="EMBL/GenBank/DDBJ databases">
        <authorList>
            <person name="Sun Q."/>
            <person name="Mori K."/>
        </authorList>
    </citation>
    <scope>NUCLEOTIDE SEQUENCE [LARGE SCALE GENOMIC DNA]</scope>
    <source>
        <strain evidence="1 2">CCM 4839</strain>
    </source>
</reference>
<accession>A0ABV6JH16</accession>
<keyword evidence="2" id="KW-1185">Reference proteome</keyword>
<evidence type="ECO:0000313" key="1">
    <source>
        <dbReference type="EMBL" id="MFC0395187.1"/>
    </source>
</evidence>
<comment type="caution">
    <text evidence="1">The sequence shown here is derived from an EMBL/GenBank/DDBJ whole genome shotgun (WGS) entry which is preliminary data.</text>
</comment>
<dbReference type="RefSeq" id="WP_204816317.1">
    <property type="nucleotide sequence ID" value="NZ_JANHOF010000001.1"/>
</dbReference>